<keyword evidence="3" id="KW-1185">Reference proteome</keyword>
<name>A0A2S7N191_9BACI</name>
<proteinExistence type="predicted"/>
<dbReference type="RefSeq" id="WP_104848911.1">
    <property type="nucleotide sequence ID" value="NZ_PKOZ01000003.1"/>
</dbReference>
<evidence type="ECO:0000313" key="3">
    <source>
        <dbReference type="Proteomes" id="UP000239663"/>
    </source>
</evidence>
<protein>
    <submittedName>
        <fullName evidence="2">Uncharacterized protein</fullName>
    </submittedName>
</protein>
<feature type="signal peptide" evidence="1">
    <location>
        <begin position="1"/>
        <end position="27"/>
    </location>
</feature>
<feature type="chain" id="PRO_5039036455" evidence="1">
    <location>
        <begin position="28"/>
        <end position="100"/>
    </location>
</feature>
<organism evidence="2 3">
    <name type="scientific">Pradoshia eiseniae</name>
    <dbReference type="NCBI Taxonomy" id="2064768"/>
    <lineage>
        <taxon>Bacteria</taxon>
        <taxon>Bacillati</taxon>
        <taxon>Bacillota</taxon>
        <taxon>Bacilli</taxon>
        <taxon>Bacillales</taxon>
        <taxon>Bacillaceae</taxon>
        <taxon>Pradoshia</taxon>
    </lineage>
</organism>
<keyword evidence="1" id="KW-0732">Signal</keyword>
<comment type="caution">
    <text evidence="2">The sequence shown here is derived from an EMBL/GenBank/DDBJ whole genome shotgun (WGS) entry which is preliminary data.</text>
</comment>
<dbReference type="AlphaFoldDB" id="A0A2S7N191"/>
<accession>A0A2S7N191</accession>
<dbReference type="OrthoDB" id="9850633at2"/>
<reference evidence="2 3" key="1">
    <citation type="submission" date="2017-12" db="EMBL/GenBank/DDBJ databases">
        <title>Taxonomic description and draft genome of Pradoshia cofamensis Gen. nov., sp. nov., a thermotolerant bacillale isolated from anterior gut of earthworm Eisenia fetida.</title>
        <authorList>
            <person name="Saha T."/>
            <person name="Chakraborty R."/>
        </authorList>
    </citation>
    <scope>NUCLEOTIDE SEQUENCE [LARGE SCALE GENOMIC DNA]</scope>
    <source>
        <strain evidence="2 3">EAG3</strain>
    </source>
</reference>
<evidence type="ECO:0000313" key="2">
    <source>
        <dbReference type="EMBL" id="PQD95767.1"/>
    </source>
</evidence>
<dbReference type="Proteomes" id="UP000239663">
    <property type="component" value="Unassembled WGS sequence"/>
</dbReference>
<sequence length="100" mass="10979">MRKFTKTTIGFLLVIGLGYAAATSIYAGSSESTEDELPKTKVEYKGEPIEVYIGNPEKGNSKEISEWTDGLSDDTIQKALEEFEKSTGIPLSEIEKENAN</sequence>
<dbReference type="EMBL" id="PKOZ01000003">
    <property type="protein sequence ID" value="PQD95767.1"/>
    <property type="molecule type" value="Genomic_DNA"/>
</dbReference>
<gene>
    <name evidence="2" type="ORF">CYL18_07715</name>
</gene>
<evidence type="ECO:0000256" key="1">
    <source>
        <dbReference type="SAM" id="SignalP"/>
    </source>
</evidence>